<dbReference type="Proteomes" id="UP000320593">
    <property type="component" value="Unassembled WGS sequence"/>
</dbReference>
<proteinExistence type="predicted"/>
<gene>
    <name evidence="1" type="ORF">JM93_00957</name>
</gene>
<evidence type="ECO:0000313" key="2">
    <source>
        <dbReference type="Proteomes" id="UP000320593"/>
    </source>
</evidence>
<protein>
    <submittedName>
        <fullName evidence="1">Uncharacterized protein</fullName>
    </submittedName>
</protein>
<dbReference type="EMBL" id="VLLF01000001">
    <property type="protein sequence ID" value="TWI93400.1"/>
    <property type="molecule type" value="Genomic_DNA"/>
</dbReference>
<dbReference type="AlphaFoldDB" id="A0A562TKC2"/>
<keyword evidence="2" id="KW-1185">Reference proteome</keyword>
<organism evidence="1 2">
    <name type="scientific">Roseibium hamelinense</name>
    <dbReference type="NCBI Taxonomy" id="150831"/>
    <lineage>
        <taxon>Bacteria</taxon>
        <taxon>Pseudomonadati</taxon>
        <taxon>Pseudomonadota</taxon>
        <taxon>Alphaproteobacteria</taxon>
        <taxon>Hyphomicrobiales</taxon>
        <taxon>Stappiaceae</taxon>
        <taxon>Roseibium</taxon>
    </lineage>
</organism>
<sequence>MARSFKTYKFKNDSGTKANDLHIIWGITSVEIIGVDGIKPDDPKADYSLSETGGKSDIGEHEVAKGETVKVRVKTPHLVPPKRVRYQWTFDGKAISKFATIAFEDPDEDDTPEEVAVRRFEERMDVLSDRLEMLIDMNRLR</sequence>
<name>A0A562TKC2_9HYPH</name>
<accession>A0A562TKC2</accession>
<evidence type="ECO:0000313" key="1">
    <source>
        <dbReference type="EMBL" id="TWI93400.1"/>
    </source>
</evidence>
<reference evidence="1 2" key="1">
    <citation type="submission" date="2019-07" db="EMBL/GenBank/DDBJ databases">
        <title>Genomic Encyclopedia of Archaeal and Bacterial Type Strains, Phase II (KMG-II): from individual species to whole genera.</title>
        <authorList>
            <person name="Goeker M."/>
        </authorList>
    </citation>
    <scope>NUCLEOTIDE SEQUENCE [LARGE SCALE GENOMIC DNA]</scope>
    <source>
        <strain evidence="1 2">ATCC BAA-252</strain>
    </source>
</reference>
<dbReference type="RefSeq" id="WP_145340865.1">
    <property type="nucleotide sequence ID" value="NZ_SMLY01000062.1"/>
</dbReference>
<comment type="caution">
    <text evidence="1">The sequence shown here is derived from an EMBL/GenBank/DDBJ whole genome shotgun (WGS) entry which is preliminary data.</text>
</comment>